<dbReference type="EMBL" id="CAJFCV020000001">
    <property type="protein sequence ID" value="CAG9088067.1"/>
    <property type="molecule type" value="Genomic_DNA"/>
</dbReference>
<dbReference type="AlphaFoldDB" id="A0A7I8XQW9"/>
<accession>A0A7I8XQW9</accession>
<dbReference type="Proteomes" id="UP000659654">
    <property type="component" value="Unassembled WGS sequence"/>
</dbReference>
<name>A0A7I8XQW9_BURXY</name>
<keyword evidence="3" id="KW-1185">Reference proteome</keyword>
<reference evidence="2" key="1">
    <citation type="submission" date="2020-09" db="EMBL/GenBank/DDBJ databases">
        <authorList>
            <person name="Kikuchi T."/>
        </authorList>
    </citation>
    <scope>NUCLEOTIDE SEQUENCE</scope>
    <source>
        <strain evidence="2">Ka4C1</strain>
    </source>
</reference>
<dbReference type="Proteomes" id="UP000582659">
    <property type="component" value="Unassembled WGS sequence"/>
</dbReference>
<evidence type="ECO:0000313" key="2">
    <source>
        <dbReference type="EMBL" id="CAD5211311.1"/>
    </source>
</evidence>
<protein>
    <submittedName>
        <fullName evidence="2">(pine wood nematode) hypothetical protein</fullName>
    </submittedName>
</protein>
<organism evidence="2 3">
    <name type="scientific">Bursaphelenchus xylophilus</name>
    <name type="common">Pinewood nematode worm</name>
    <name type="synonym">Aphelenchoides xylophilus</name>
    <dbReference type="NCBI Taxonomy" id="6326"/>
    <lineage>
        <taxon>Eukaryota</taxon>
        <taxon>Metazoa</taxon>
        <taxon>Ecdysozoa</taxon>
        <taxon>Nematoda</taxon>
        <taxon>Chromadorea</taxon>
        <taxon>Rhabditida</taxon>
        <taxon>Tylenchina</taxon>
        <taxon>Tylenchomorpha</taxon>
        <taxon>Aphelenchoidea</taxon>
        <taxon>Aphelenchoididae</taxon>
        <taxon>Bursaphelenchus</taxon>
    </lineage>
</organism>
<dbReference type="EMBL" id="CAJFDI010000001">
    <property type="protein sequence ID" value="CAD5211311.1"/>
    <property type="molecule type" value="Genomic_DNA"/>
</dbReference>
<proteinExistence type="predicted"/>
<comment type="caution">
    <text evidence="2">The sequence shown here is derived from an EMBL/GenBank/DDBJ whole genome shotgun (WGS) entry which is preliminary data.</text>
</comment>
<feature type="region of interest" description="Disordered" evidence="1">
    <location>
        <begin position="1"/>
        <end position="70"/>
    </location>
</feature>
<evidence type="ECO:0000256" key="1">
    <source>
        <dbReference type="SAM" id="MobiDB-lite"/>
    </source>
</evidence>
<evidence type="ECO:0000313" key="3">
    <source>
        <dbReference type="Proteomes" id="UP000659654"/>
    </source>
</evidence>
<feature type="compositionally biased region" description="Basic and acidic residues" evidence="1">
    <location>
        <begin position="1"/>
        <end position="12"/>
    </location>
</feature>
<sequence>MFHFDGWSKPEHPGPPPHPGGLLENNGCSARPNENSLKRNTEGTVEHPSLESTPEILSRPATEGNERKKSDVYDEIIAPACVYARTLNFFSCSKPSELILRILPNLRRGDL</sequence>
<gene>
    <name evidence="2" type="ORF">BXYJ_LOCUS2365</name>
</gene>
<feature type="compositionally biased region" description="Basic and acidic residues" evidence="1">
    <location>
        <begin position="36"/>
        <end position="49"/>
    </location>
</feature>